<reference evidence="1" key="1">
    <citation type="submission" date="2018-11" db="EMBL/GenBank/DDBJ databases">
        <authorList>
            <consortium name="Pathogen Informatics"/>
        </authorList>
    </citation>
    <scope>NUCLEOTIDE SEQUENCE</scope>
</reference>
<sequence length="256" mass="29002">MSIPWHPIESSVAHAVRPPAYPYHLKVGACLTRPAYRDGKIKRAVKSFTIADESCYLILKGVPSLDLEKVLKEKLKKFGAVDSIRVLDDYPYTESFTQVFVVKMSSVLSARNAKRYLDETTFFGGVIYICYAPEYESVAECRIKLHMCRRQNGEHDFKKYISGSSQQQFPAEFSITSMDLTKDPSTHENQILPPELPCTSHALDALDDSREYWRRLGADYVKKLEPLAEGKSKSSPYYRPASNLIIPDLTNDSFGS</sequence>
<evidence type="ECO:0000313" key="2">
    <source>
        <dbReference type="Proteomes" id="UP000784294"/>
    </source>
</evidence>
<protein>
    <recommendedName>
        <fullName evidence="3">RNA-binding protein 48</fullName>
    </recommendedName>
</protein>
<dbReference type="GO" id="GO:0005654">
    <property type="term" value="C:nucleoplasm"/>
    <property type="evidence" value="ECO:0007669"/>
    <property type="project" value="TreeGrafter"/>
</dbReference>
<dbReference type="EMBL" id="CAAALY010023145">
    <property type="protein sequence ID" value="VEL15020.1"/>
    <property type="molecule type" value="Genomic_DNA"/>
</dbReference>
<name>A0A448WLT1_9PLAT</name>
<evidence type="ECO:0000313" key="1">
    <source>
        <dbReference type="EMBL" id="VEL15020.1"/>
    </source>
</evidence>
<dbReference type="GO" id="GO:0003676">
    <property type="term" value="F:nucleic acid binding"/>
    <property type="evidence" value="ECO:0007669"/>
    <property type="project" value="InterPro"/>
</dbReference>
<dbReference type="InterPro" id="IPR012677">
    <property type="entry name" value="Nucleotide-bd_a/b_plait_sf"/>
</dbReference>
<dbReference type="Proteomes" id="UP000784294">
    <property type="component" value="Unassembled WGS sequence"/>
</dbReference>
<accession>A0A448WLT1</accession>
<dbReference type="Gene3D" id="3.30.70.330">
    <property type="match status" value="1"/>
</dbReference>
<proteinExistence type="predicted"/>
<dbReference type="PANTHER" id="PTHR20957:SF0">
    <property type="entry name" value="RNA-BINDING PROTEIN 48"/>
    <property type="match status" value="1"/>
</dbReference>
<dbReference type="SUPFAM" id="SSF54928">
    <property type="entry name" value="RNA-binding domain, RBD"/>
    <property type="match status" value="1"/>
</dbReference>
<keyword evidence="2" id="KW-1185">Reference proteome</keyword>
<organism evidence="1 2">
    <name type="scientific">Protopolystoma xenopodis</name>
    <dbReference type="NCBI Taxonomy" id="117903"/>
    <lineage>
        <taxon>Eukaryota</taxon>
        <taxon>Metazoa</taxon>
        <taxon>Spiralia</taxon>
        <taxon>Lophotrochozoa</taxon>
        <taxon>Platyhelminthes</taxon>
        <taxon>Monogenea</taxon>
        <taxon>Polyopisthocotylea</taxon>
        <taxon>Polystomatidea</taxon>
        <taxon>Polystomatidae</taxon>
        <taxon>Protopolystoma</taxon>
    </lineage>
</organism>
<dbReference type="OrthoDB" id="78358at2759"/>
<gene>
    <name evidence="1" type="ORF">PXEA_LOCUS8460</name>
</gene>
<dbReference type="AlphaFoldDB" id="A0A448WLT1"/>
<dbReference type="PANTHER" id="PTHR20957">
    <property type="entry name" value="RNA-BINDING PROTEIN 48"/>
    <property type="match status" value="1"/>
</dbReference>
<dbReference type="InterPro" id="IPR039599">
    <property type="entry name" value="RBM48"/>
</dbReference>
<evidence type="ECO:0008006" key="3">
    <source>
        <dbReference type="Google" id="ProtNLM"/>
    </source>
</evidence>
<dbReference type="InterPro" id="IPR035979">
    <property type="entry name" value="RBD_domain_sf"/>
</dbReference>
<comment type="caution">
    <text evidence="1">The sequence shown here is derived from an EMBL/GenBank/DDBJ whole genome shotgun (WGS) entry which is preliminary data.</text>
</comment>